<dbReference type="AlphaFoldDB" id="A0AAJ4TVB5"/>
<evidence type="ECO:0000313" key="2">
    <source>
        <dbReference type="Proteomes" id="UP000293391"/>
    </source>
</evidence>
<keyword evidence="1" id="KW-0614">Plasmid</keyword>
<name>A0AAJ4TVB5_ACILW</name>
<dbReference type="Proteomes" id="UP000293391">
    <property type="component" value="Plasmid pAL_065-3"/>
</dbReference>
<organism evidence="1 2">
    <name type="scientific">Acinetobacter lwoffii</name>
    <dbReference type="NCBI Taxonomy" id="28090"/>
    <lineage>
        <taxon>Bacteria</taxon>
        <taxon>Pseudomonadati</taxon>
        <taxon>Pseudomonadota</taxon>
        <taxon>Gammaproteobacteria</taxon>
        <taxon>Moraxellales</taxon>
        <taxon>Moraxellaceae</taxon>
        <taxon>Acinetobacter</taxon>
    </lineage>
</organism>
<dbReference type="PANTHER" id="PTHR36455">
    <property type="match status" value="1"/>
</dbReference>
<reference evidence="1" key="2">
    <citation type="journal article" date="2019" name="Nat. Commun.">
        <title>Spatiotemporal dynamics of multidrug resistant bacteria on intensive care unit surfaces.</title>
        <authorList>
            <person name="D'Souza A.W."/>
            <person name="Potter R.F."/>
            <person name="Wallace M."/>
            <person name="Shupe A."/>
            <person name="Patel S."/>
            <person name="Sun X."/>
            <person name="Gul D."/>
            <person name="Kwon J.H."/>
            <person name="Andleeb S."/>
            <person name="Burnham C.D."/>
            <person name="Dantas G."/>
        </authorList>
    </citation>
    <scope>NUCLEOTIDE SEQUENCE</scope>
    <source>
        <strain evidence="1">AL_065</strain>
    </source>
</reference>
<sequence length="79" mass="8981">MDMRAGIDTAMAKVLRAFGSIKPHCAYLFCNKRGHRMKVLVHDGRGSGCVPGGWNRENSTGRRFTRVKAWRSVWNSYSH</sequence>
<proteinExistence type="predicted"/>
<dbReference type="EMBL" id="CP078047">
    <property type="protein sequence ID" value="QXR09373.1"/>
    <property type="molecule type" value="Genomic_DNA"/>
</dbReference>
<gene>
    <name evidence="1" type="primary">tnpB</name>
    <name evidence="1" type="ORF">EVX74_017615</name>
</gene>
<evidence type="ECO:0000313" key="1">
    <source>
        <dbReference type="EMBL" id="QXR09373.1"/>
    </source>
</evidence>
<geneLocation type="plasmid" evidence="1 2">
    <name>pAL_065-3</name>
</geneLocation>
<protein>
    <submittedName>
        <fullName evidence="1">IS66 family insertion sequence element accessory protein TnpB</fullName>
    </submittedName>
</protein>
<dbReference type="PANTHER" id="PTHR36455:SF1">
    <property type="entry name" value="BLR8292 PROTEIN"/>
    <property type="match status" value="1"/>
</dbReference>
<accession>A0AAJ4TVB5</accession>
<dbReference type="Pfam" id="PF05717">
    <property type="entry name" value="TnpB_IS66"/>
    <property type="match status" value="1"/>
</dbReference>
<reference evidence="1" key="3">
    <citation type="submission" date="2021-06" db="EMBL/GenBank/DDBJ databases">
        <authorList>
            <person name="Diorio-Toth L."/>
        </authorList>
    </citation>
    <scope>NUCLEOTIDE SEQUENCE</scope>
    <source>
        <strain evidence="1">AL_065</strain>
        <plasmid evidence="1">pAL_065-3</plasmid>
    </source>
</reference>
<dbReference type="InterPro" id="IPR008878">
    <property type="entry name" value="Transposase_IS66_Orf2"/>
</dbReference>
<reference evidence="1" key="1">
    <citation type="submission" date="2018-10" db="EMBL/GenBank/DDBJ databases">
        <authorList>
            <person name="D'Souza A.W."/>
            <person name="Potter R.F."/>
            <person name="Wallace M."/>
            <person name="Shupe A."/>
            <person name="Patel S."/>
            <person name="Sun S."/>
            <person name="Gul D."/>
            <person name="Kwon J.H."/>
            <person name="Andleeb S."/>
            <person name="Burnham C.-A.D."/>
            <person name="Dantas G."/>
        </authorList>
    </citation>
    <scope>NUCLEOTIDE SEQUENCE</scope>
    <source>
        <strain evidence="1">AL_065</strain>
        <plasmid evidence="1">pAL_065-3</plasmid>
    </source>
</reference>